<reference evidence="1" key="1">
    <citation type="submission" date="2020-03" db="EMBL/GenBank/DDBJ databases">
        <title>The deep terrestrial virosphere.</title>
        <authorList>
            <person name="Holmfeldt K."/>
            <person name="Nilsson E."/>
            <person name="Simone D."/>
            <person name="Lopez-Fernandez M."/>
            <person name="Wu X."/>
            <person name="de Brujin I."/>
            <person name="Lundin D."/>
            <person name="Andersson A."/>
            <person name="Bertilsson S."/>
            <person name="Dopson M."/>
        </authorList>
    </citation>
    <scope>NUCLEOTIDE SEQUENCE</scope>
    <source>
        <strain evidence="1">MM415B06518</strain>
    </source>
</reference>
<protein>
    <submittedName>
        <fullName evidence="1">Uncharacterized protein</fullName>
    </submittedName>
</protein>
<sequence length="72" mass="8742">MSNETFGDWCPYKDNLFCQEREDCEDCAVYYDTIPLPYDGRTLGEIDRAEYWAELTLEKEIEERRLTKYERD</sequence>
<dbReference type="AlphaFoldDB" id="A0A6M3LP95"/>
<accession>A0A6M3LP95</accession>
<gene>
    <name evidence="1" type="ORF">MM415B06518_0009</name>
</gene>
<name>A0A6M3LP95_9ZZZZ</name>
<dbReference type="EMBL" id="MT143471">
    <property type="protein sequence ID" value="QJA97197.1"/>
    <property type="molecule type" value="Genomic_DNA"/>
</dbReference>
<evidence type="ECO:0000313" key="1">
    <source>
        <dbReference type="EMBL" id="QJA97197.1"/>
    </source>
</evidence>
<proteinExistence type="predicted"/>
<organism evidence="1">
    <name type="scientific">viral metagenome</name>
    <dbReference type="NCBI Taxonomy" id="1070528"/>
    <lineage>
        <taxon>unclassified sequences</taxon>
        <taxon>metagenomes</taxon>
        <taxon>organismal metagenomes</taxon>
    </lineage>
</organism>